<evidence type="ECO:0000313" key="3">
    <source>
        <dbReference type="Proteomes" id="UP001157440"/>
    </source>
</evidence>
<feature type="domain" description="Nucleotidyltransferase-like" evidence="1">
    <location>
        <begin position="125"/>
        <end position="233"/>
    </location>
</feature>
<dbReference type="InterPro" id="IPR058575">
    <property type="entry name" value="NTP_transf_8_dom"/>
</dbReference>
<dbReference type="AlphaFoldDB" id="A0AA37TAS1"/>
<dbReference type="RefSeq" id="WP_238197292.1">
    <property type="nucleotide sequence ID" value="NZ_BPQZ01000017.1"/>
</dbReference>
<keyword evidence="3" id="KW-1185">Reference proteome</keyword>
<sequence>MQICDLHTVPSAMPRPLSLAQHTLYADLLEQGIDDLFDTDFAENGSILMRPGRMGGPAQHAYYQGYRRVFGGRDRGQRYARYLGRADDPAVASRIARFSRVKAVRAERATTVRALIEAGMPRPDRMTGQLVEALARAGLFPDAAVLLGAAAYQTYGGILGVRLSTALSKPVDDAETRSIQVALRAVDQTAKIHAALCGVDPSFAPWTCSADPTRTTCFQNADRVRVDVSTVNAEPILFKAAVSAVVLFGPGIPVTVPAPECWLIRTLIGQGQRTIATGDTNRALARAAELVKAVSIAGRSHLLAKGLREACRAELQNEIQHLPAAARTILEGCFQIRQVGRTL</sequence>
<accession>A0AA37TAS1</accession>
<proteinExistence type="predicted"/>
<comment type="caution">
    <text evidence="2">The sequence shown here is derived from an EMBL/GenBank/DDBJ whole genome shotgun (WGS) entry which is preliminary data.</text>
</comment>
<protein>
    <recommendedName>
        <fullName evidence="1">Nucleotidyltransferase-like domain-containing protein</fullName>
    </recommendedName>
</protein>
<evidence type="ECO:0000313" key="2">
    <source>
        <dbReference type="EMBL" id="GLS69989.1"/>
    </source>
</evidence>
<reference evidence="3" key="1">
    <citation type="journal article" date="2019" name="Int. J. Syst. Evol. Microbiol.">
        <title>The Global Catalogue of Microorganisms (GCM) 10K type strain sequencing project: providing services to taxonomists for standard genome sequencing and annotation.</title>
        <authorList>
            <consortium name="The Broad Institute Genomics Platform"/>
            <consortium name="The Broad Institute Genome Sequencing Center for Infectious Disease"/>
            <person name="Wu L."/>
            <person name="Ma J."/>
        </authorList>
    </citation>
    <scope>NUCLEOTIDE SEQUENCE [LARGE SCALE GENOMIC DNA]</scope>
    <source>
        <strain evidence="3">NBRC 103632</strain>
    </source>
</reference>
<dbReference type="Pfam" id="PF12281">
    <property type="entry name" value="NTP_transf_8"/>
    <property type="match status" value="1"/>
</dbReference>
<gene>
    <name evidence="2" type="ORF">GCM10007890_20020</name>
</gene>
<dbReference type="EMBL" id="BSPL01000013">
    <property type="protein sequence ID" value="GLS69989.1"/>
    <property type="molecule type" value="Genomic_DNA"/>
</dbReference>
<name>A0AA37TAS1_9HYPH</name>
<organism evidence="2 3">
    <name type="scientific">Methylobacterium tardum</name>
    <dbReference type="NCBI Taxonomy" id="374432"/>
    <lineage>
        <taxon>Bacteria</taxon>
        <taxon>Pseudomonadati</taxon>
        <taxon>Pseudomonadota</taxon>
        <taxon>Alphaproteobacteria</taxon>
        <taxon>Hyphomicrobiales</taxon>
        <taxon>Methylobacteriaceae</taxon>
        <taxon>Methylobacterium</taxon>
    </lineage>
</organism>
<dbReference type="Proteomes" id="UP001157440">
    <property type="component" value="Unassembled WGS sequence"/>
</dbReference>
<evidence type="ECO:0000259" key="1">
    <source>
        <dbReference type="Pfam" id="PF12281"/>
    </source>
</evidence>